<dbReference type="SUPFAM" id="SSF63411">
    <property type="entry name" value="LuxS/MPP-like metallohydrolase"/>
    <property type="match status" value="2"/>
</dbReference>
<organism evidence="3 4">
    <name type="scientific">Aeromicrobium alkaliterrae</name>
    <dbReference type="NCBI Taxonomy" id="302168"/>
    <lineage>
        <taxon>Bacteria</taxon>
        <taxon>Bacillati</taxon>
        <taxon>Actinomycetota</taxon>
        <taxon>Actinomycetes</taxon>
        <taxon>Propionibacteriales</taxon>
        <taxon>Nocardioidaceae</taxon>
        <taxon>Aeromicrobium</taxon>
    </lineage>
</organism>
<dbReference type="Proteomes" id="UP001501057">
    <property type="component" value="Unassembled WGS sequence"/>
</dbReference>
<evidence type="ECO:0000313" key="3">
    <source>
        <dbReference type="EMBL" id="GAA1734777.1"/>
    </source>
</evidence>
<evidence type="ECO:0000313" key="4">
    <source>
        <dbReference type="Proteomes" id="UP001501057"/>
    </source>
</evidence>
<dbReference type="InterPro" id="IPR007863">
    <property type="entry name" value="Peptidase_M16_C"/>
</dbReference>
<feature type="region of interest" description="Disordered" evidence="1">
    <location>
        <begin position="186"/>
        <end position="206"/>
    </location>
</feature>
<comment type="caution">
    <text evidence="3">The sequence shown here is derived from an EMBL/GenBank/DDBJ whole genome shotgun (WGS) entry which is preliminary data.</text>
</comment>
<evidence type="ECO:0000256" key="1">
    <source>
        <dbReference type="SAM" id="MobiDB-lite"/>
    </source>
</evidence>
<reference evidence="3 4" key="1">
    <citation type="journal article" date="2019" name="Int. J. Syst. Evol. Microbiol.">
        <title>The Global Catalogue of Microorganisms (GCM) 10K type strain sequencing project: providing services to taxonomists for standard genome sequencing and annotation.</title>
        <authorList>
            <consortium name="The Broad Institute Genomics Platform"/>
            <consortium name="The Broad Institute Genome Sequencing Center for Infectious Disease"/>
            <person name="Wu L."/>
            <person name="Ma J."/>
        </authorList>
    </citation>
    <scope>NUCLEOTIDE SEQUENCE [LARGE SCALE GENOMIC DNA]</scope>
    <source>
        <strain evidence="3 4">JCM 13518</strain>
    </source>
</reference>
<dbReference type="RefSeq" id="WP_344199243.1">
    <property type="nucleotide sequence ID" value="NZ_BAAAME010000002.1"/>
</dbReference>
<proteinExistence type="predicted"/>
<dbReference type="EMBL" id="BAAAME010000002">
    <property type="protein sequence ID" value="GAA1734777.1"/>
    <property type="molecule type" value="Genomic_DNA"/>
</dbReference>
<gene>
    <name evidence="3" type="ORF">GCM10009710_14210</name>
</gene>
<keyword evidence="4" id="KW-1185">Reference proteome</keyword>
<evidence type="ECO:0000259" key="2">
    <source>
        <dbReference type="Pfam" id="PF05193"/>
    </source>
</evidence>
<protein>
    <recommendedName>
        <fullName evidence="2">Peptidase M16 C-terminal domain-containing protein</fullName>
    </recommendedName>
</protein>
<name>A0ABN2JPP4_9ACTN</name>
<dbReference type="Gene3D" id="3.30.830.10">
    <property type="entry name" value="Metalloenzyme, LuxS/M16 peptidase-like"/>
    <property type="match status" value="2"/>
</dbReference>
<feature type="compositionally biased region" description="Pro residues" evidence="1">
    <location>
        <begin position="188"/>
        <end position="198"/>
    </location>
</feature>
<accession>A0ABN2JPP4</accession>
<feature type="domain" description="Peptidase M16 C-terminal" evidence="2">
    <location>
        <begin position="150"/>
        <end position="302"/>
    </location>
</feature>
<sequence length="494" mass="53490">MFPEISEFDHHGTPVLVSECAGPLTGTLHIGVGTRDEPIHLLGITHLLEHVVLRRVGEKAVKHNGQTDPDSVSFWATGSPDEVVDFLNDVAGSLTTLGTVTADALAREKAVLATELTDAFVNFDESLTTYRQGSTDLGLTHLGAPTTHAITADELVAWASRWVTTDNAVLTFTGAVPAGLFVRLPERPAAPRPTPRPSPNDRSAVIGSSKQGVAVSYVTADEQASFLAAAVEDELLHELRHERGLIYGVQTWSFRDHEGRRVNQFALDPRDDDVTATAVATVDLLRRLATEGFDQRSLQRAASTCRTALAYVDQAAMYHLDEVAVDRLRDRRTTSLDAELALADTMTTERLTELLAAALPSLQVAVSSAADLADESLTALGLEIDPFTGWVEDHTDVPDGPAYRSRRLGGDLPSGLTLTLGEDRLALVGRGESRSVDLRDVILVGHHECGCLALLDSRGRVAKLDPDDWRKSARLRATVLDLFDPSLVRTFPSH</sequence>
<dbReference type="Pfam" id="PF05193">
    <property type="entry name" value="Peptidase_M16_C"/>
    <property type="match status" value="1"/>
</dbReference>
<dbReference type="InterPro" id="IPR011249">
    <property type="entry name" value="Metalloenz_LuxS/M16"/>
</dbReference>